<name>A0A6C0EVK4_9ZZZZ</name>
<evidence type="ECO:0000256" key="1">
    <source>
        <dbReference type="SAM" id="Phobius"/>
    </source>
</evidence>
<dbReference type="AlphaFoldDB" id="A0A6C0EVK4"/>
<evidence type="ECO:0000313" key="2">
    <source>
        <dbReference type="EMBL" id="QHT33206.1"/>
    </source>
</evidence>
<dbReference type="EMBL" id="MN738960">
    <property type="protein sequence ID" value="QHT33206.1"/>
    <property type="molecule type" value="Genomic_DNA"/>
</dbReference>
<proteinExistence type="predicted"/>
<reference evidence="2" key="1">
    <citation type="journal article" date="2020" name="Nature">
        <title>Giant virus diversity and host interactions through global metagenomics.</title>
        <authorList>
            <person name="Schulz F."/>
            <person name="Roux S."/>
            <person name="Paez-Espino D."/>
            <person name="Jungbluth S."/>
            <person name="Walsh D.A."/>
            <person name="Denef V.J."/>
            <person name="McMahon K.D."/>
            <person name="Konstantinidis K.T."/>
            <person name="Eloe-Fadrosh E.A."/>
            <person name="Kyrpides N.C."/>
            <person name="Woyke T."/>
        </authorList>
    </citation>
    <scope>NUCLEOTIDE SEQUENCE</scope>
    <source>
        <strain evidence="2">GVMAG-M-3300009161-34</strain>
    </source>
</reference>
<organism evidence="2">
    <name type="scientific">viral metagenome</name>
    <dbReference type="NCBI Taxonomy" id="1070528"/>
    <lineage>
        <taxon>unclassified sequences</taxon>
        <taxon>metagenomes</taxon>
        <taxon>organismal metagenomes</taxon>
    </lineage>
</organism>
<sequence length="43" mass="5297">MLYNIGKMCFRYAKSSKLKILYSVNIYYYNYIYIVLYNGAYFK</sequence>
<keyword evidence="1" id="KW-0472">Membrane</keyword>
<feature type="transmembrane region" description="Helical" evidence="1">
    <location>
        <begin position="20"/>
        <end position="40"/>
    </location>
</feature>
<protein>
    <submittedName>
        <fullName evidence="2">Uncharacterized protein</fullName>
    </submittedName>
</protein>
<accession>A0A6C0EVK4</accession>
<keyword evidence="1" id="KW-1133">Transmembrane helix</keyword>
<keyword evidence="1" id="KW-0812">Transmembrane</keyword>